<evidence type="ECO:0000259" key="2">
    <source>
        <dbReference type="Pfam" id="PF00188"/>
    </source>
</evidence>
<dbReference type="InterPro" id="IPR035940">
    <property type="entry name" value="CAP_sf"/>
</dbReference>
<feature type="compositionally biased region" description="Low complexity" evidence="1">
    <location>
        <begin position="91"/>
        <end position="109"/>
    </location>
</feature>
<keyword evidence="4" id="KW-1185">Reference proteome</keyword>
<dbReference type="Proteomes" id="UP001344658">
    <property type="component" value="Unassembled WGS sequence"/>
</dbReference>
<dbReference type="PANTHER" id="PTHR31157:SF1">
    <property type="entry name" value="SCP DOMAIN-CONTAINING PROTEIN"/>
    <property type="match status" value="1"/>
</dbReference>
<gene>
    <name evidence="3" type="ORF">V2S66_24720</name>
</gene>
<comment type="caution">
    <text evidence="3">The sequence shown here is derived from an EMBL/GenBank/DDBJ whole genome shotgun (WGS) entry which is preliminary data.</text>
</comment>
<proteinExistence type="predicted"/>
<dbReference type="RefSeq" id="WP_330798532.1">
    <property type="nucleotide sequence ID" value="NZ_JAZEWV010000025.1"/>
</dbReference>
<name>A0ABU7PH51_9ACTN</name>
<evidence type="ECO:0000256" key="1">
    <source>
        <dbReference type="SAM" id="MobiDB-lite"/>
    </source>
</evidence>
<sequence>MSSHRRTSRSAGHRAPRTPRIRMALSGAAALAVVGGGTAFACMGHPEHHQAQTAWGHAAQPAGWRPGGHSSAHPTPPHHTPAHHTPPPTAAPSAGSSRPTPRPTATRPAPTTPAPTPTAKPTPTPAPTATTAGSAVQQVLDLINTARAQQGLPAYKLLAGLTASATQHNQVMEAGCGLSHQCPGEDPFGDRETANGVHWSSAGENIGVGGPVADTPQAIATMAVGLTQGMLDEKAPNDGHRRNILSSGFVYVGIAVHRDGSGSVWLTQDFASLQ</sequence>
<dbReference type="CDD" id="cd05379">
    <property type="entry name" value="CAP_bacterial"/>
    <property type="match status" value="1"/>
</dbReference>
<feature type="region of interest" description="Disordered" evidence="1">
    <location>
        <begin position="1"/>
        <end position="20"/>
    </location>
</feature>
<evidence type="ECO:0000313" key="3">
    <source>
        <dbReference type="EMBL" id="MEE4545159.1"/>
    </source>
</evidence>
<dbReference type="Gene3D" id="3.40.33.10">
    <property type="entry name" value="CAP"/>
    <property type="match status" value="1"/>
</dbReference>
<dbReference type="InterPro" id="IPR014044">
    <property type="entry name" value="CAP_dom"/>
</dbReference>
<dbReference type="EMBL" id="JAZEWV010000025">
    <property type="protein sequence ID" value="MEE4545159.1"/>
    <property type="molecule type" value="Genomic_DNA"/>
</dbReference>
<dbReference type="PANTHER" id="PTHR31157">
    <property type="entry name" value="SCP DOMAIN-CONTAINING PROTEIN"/>
    <property type="match status" value="1"/>
</dbReference>
<feature type="compositionally biased region" description="Pro residues" evidence="1">
    <location>
        <begin position="110"/>
        <end position="126"/>
    </location>
</feature>
<feature type="region of interest" description="Disordered" evidence="1">
    <location>
        <begin position="51"/>
        <end position="133"/>
    </location>
</feature>
<dbReference type="Pfam" id="PF00188">
    <property type="entry name" value="CAP"/>
    <property type="match status" value="1"/>
</dbReference>
<feature type="compositionally biased region" description="Pro residues" evidence="1">
    <location>
        <begin position="74"/>
        <end position="90"/>
    </location>
</feature>
<organism evidence="3 4">
    <name type="scientific">Actinacidiphila polyblastidii</name>
    <dbReference type="NCBI Taxonomy" id="3110430"/>
    <lineage>
        <taxon>Bacteria</taxon>
        <taxon>Bacillati</taxon>
        <taxon>Actinomycetota</taxon>
        <taxon>Actinomycetes</taxon>
        <taxon>Kitasatosporales</taxon>
        <taxon>Streptomycetaceae</taxon>
        <taxon>Actinacidiphila</taxon>
    </lineage>
</organism>
<reference evidence="3 4" key="1">
    <citation type="submission" date="2023-12" db="EMBL/GenBank/DDBJ databases">
        <title>Streptomyces sp. V4-01.</title>
        <authorList>
            <person name="Somphong A."/>
            <person name="Phongsopitanun W."/>
        </authorList>
    </citation>
    <scope>NUCLEOTIDE SEQUENCE [LARGE SCALE GENOMIC DNA]</scope>
    <source>
        <strain evidence="3 4">V4-01</strain>
    </source>
</reference>
<feature type="domain" description="SCP" evidence="2">
    <location>
        <begin position="140"/>
        <end position="270"/>
    </location>
</feature>
<accession>A0ABU7PH51</accession>
<evidence type="ECO:0000313" key="4">
    <source>
        <dbReference type="Proteomes" id="UP001344658"/>
    </source>
</evidence>
<protein>
    <submittedName>
        <fullName evidence="3">CAP domain-containing protein</fullName>
    </submittedName>
</protein>
<dbReference type="SUPFAM" id="SSF55797">
    <property type="entry name" value="PR-1-like"/>
    <property type="match status" value="1"/>
</dbReference>